<keyword evidence="11" id="KW-1185">Reference proteome</keyword>
<dbReference type="PANTHER" id="PTHR43284:SF1">
    <property type="entry name" value="ASPARAGINE SYNTHETASE"/>
    <property type="match status" value="1"/>
</dbReference>
<keyword evidence="6" id="KW-0028">Amino-acid biosynthesis</keyword>
<evidence type="ECO:0000256" key="7">
    <source>
        <dbReference type="ARBA" id="ARBA00022962"/>
    </source>
</evidence>
<proteinExistence type="inferred from homology"/>
<dbReference type="InterPro" id="IPR029055">
    <property type="entry name" value="Ntn_hydrolases_N"/>
</dbReference>
<evidence type="ECO:0000313" key="11">
    <source>
        <dbReference type="Proteomes" id="UP001147700"/>
    </source>
</evidence>
<dbReference type="NCBIfam" id="TIGR01536">
    <property type="entry name" value="asn_synth_AEB"/>
    <property type="match status" value="1"/>
</dbReference>
<dbReference type="EC" id="6.3.5.4" evidence="3"/>
<keyword evidence="5" id="KW-0067">ATP-binding</keyword>
<dbReference type="Gene3D" id="3.60.20.10">
    <property type="entry name" value="Glutamine Phosphoribosylpyrophosphate, subunit 1, domain 1"/>
    <property type="match status" value="1"/>
</dbReference>
<keyword evidence="6" id="KW-0061">Asparagine biosynthesis</keyword>
<evidence type="ECO:0000256" key="5">
    <source>
        <dbReference type="ARBA" id="ARBA00022840"/>
    </source>
</evidence>
<evidence type="ECO:0000256" key="4">
    <source>
        <dbReference type="ARBA" id="ARBA00022741"/>
    </source>
</evidence>
<comment type="catalytic activity">
    <reaction evidence="8">
        <text>L-aspartate + L-glutamine + ATP + H2O = L-asparagine + L-glutamate + AMP + diphosphate + H(+)</text>
        <dbReference type="Rhea" id="RHEA:12228"/>
        <dbReference type="ChEBI" id="CHEBI:15377"/>
        <dbReference type="ChEBI" id="CHEBI:15378"/>
        <dbReference type="ChEBI" id="CHEBI:29985"/>
        <dbReference type="ChEBI" id="CHEBI:29991"/>
        <dbReference type="ChEBI" id="CHEBI:30616"/>
        <dbReference type="ChEBI" id="CHEBI:33019"/>
        <dbReference type="ChEBI" id="CHEBI:58048"/>
        <dbReference type="ChEBI" id="CHEBI:58359"/>
        <dbReference type="ChEBI" id="CHEBI:456215"/>
        <dbReference type="EC" id="6.3.5.4"/>
    </reaction>
</comment>
<evidence type="ECO:0000256" key="6">
    <source>
        <dbReference type="ARBA" id="ARBA00022888"/>
    </source>
</evidence>
<dbReference type="GO" id="GO:0004066">
    <property type="term" value="F:asparagine synthase (glutamine-hydrolyzing) activity"/>
    <property type="evidence" value="ECO:0007669"/>
    <property type="project" value="UniProtKB-EC"/>
</dbReference>
<dbReference type="Proteomes" id="UP001147700">
    <property type="component" value="Unassembled WGS sequence"/>
</dbReference>
<keyword evidence="4" id="KW-0547">Nucleotide-binding</keyword>
<dbReference type="RefSeq" id="WP_202952936.1">
    <property type="nucleotide sequence ID" value="NZ_JAPCID010000011.1"/>
</dbReference>
<accession>A0ABT4RGY0</accession>
<feature type="domain" description="Glutamine amidotransferase type-2" evidence="9">
    <location>
        <begin position="2"/>
        <end position="213"/>
    </location>
</feature>
<dbReference type="SUPFAM" id="SSF52402">
    <property type="entry name" value="Adenine nucleotide alpha hydrolases-like"/>
    <property type="match status" value="1"/>
</dbReference>
<dbReference type="PIRSF" id="PIRSF001589">
    <property type="entry name" value="Asn_synthetase_glu-h"/>
    <property type="match status" value="1"/>
</dbReference>
<dbReference type="InterPro" id="IPR033738">
    <property type="entry name" value="AsnB_N"/>
</dbReference>
<dbReference type="Pfam" id="PF00733">
    <property type="entry name" value="Asn_synthase"/>
    <property type="match status" value="1"/>
</dbReference>
<dbReference type="InterPro" id="IPR001962">
    <property type="entry name" value="Asn_synthase"/>
</dbReference>
<evidence type="ECO:0000256" key="1">
    <source>
        <dbReference type="ARBA" id="ARBA00005187"/>
    </source>
</evidence>
<dbReference type="Pfam" id="PF13537">
    <property type="entry name" value="GATase_7"/>
    <property type="match status" value="1"/>
</dbReference>
<dbReference type="InterPro" id="IPR051786">
    <property type="entry name" value="ASN_synthetase/amidase"/>
</dbReference>
<protein>
    <recommendedName>
        <fullName evidence="3">asparagine synthase (glutamine-hydrolyzing)</fullName>
        <ecNumber evidence="3">6.3.5.4</ecNumber>
    </recommendedName>
</protein>
<evidence type="ECO:0000256" key="2">
    <source>
        <dbReference type="ARBA" id="ARBA00005752"/>
    </source>
</evidence>
<evidence type="ECO:0000256" key="3">
    <source>
        <dbReference type="ARBA" id="ARBA00012737"/>
    </source>
</evidence>
<comment type="similarity">
    <text evidence="2">Belongs to the asparagine synthetase family.</text>
</comment>
<keyword evidence="7" id="KW-0315">Glutamine amidotransferase</keyword>
<comment type="caution">
    <text evidence="10">The sequence shown here is derived from an EMBL/GenBank/DDBJ whole genome shotgun (WGS) entry which is preliminary data.</text>
</comment>
<dbReference type="PANTHER" id="PTHR43284">
    <property type="entry name" value="ASPARAGINE SYNTHETASE (GLUTAMINE-HYDROLYZING)"/>
    <property type="match status" value="1"/>
</dbReference>
<dbReference type="SUPFAM" id="SSF56235">
    <property type="entry name" value="N-terminal nucleophile aminohydrolases (Ntn hydrolases)"/>
    <property type="match status" value="1"/>
</dbReference>
<evidence type="ECO:0000259" key="9">
    <source>
        <dbReference type="PROSITE" id="PS51278"/>
    </source>
</evidence>
<evidence type="ECO:0000256" key="8">
    <source>
        <dbReference type="ARBA" id="ARBA00048741"/>
    </source>
</evidence>
<dbReference type="EMBL" id="JAPCID010000011">
    <property type="protein sequence ID" value="MDA0137798.1"/>
    <property type="molecule type" value="Genomic_DNA"/>
</dbReference>
<dbReference type="CDD" id="cd00712">
    <property type="entry name" value="AsnB"/>
    <property type="match status" value="1"/>
</dbReference>
<gene>
    <name evidence="10" type="primary">asnB</name>
    <name evidence="10" type="ORF">OJ962_09835</name>
</gene>
<comment type="pathway">
    <text evidence="1">Amino-acid biosynthesis; L-asparagine biosynthesis; L-asparagine from L-aspartate (L-Gln route): step 1/1.</text>
</comment>
<dbReference type="InterPro" id="IPR017932">
    <property type="entry name" value="GATase_2_dom"/>
</dbReference>
<keyword evidence="10" id="KW-0436">Ligase</keyword>
<reference evidence="10" key="1">
    <citation type="submission" date="2022-10" db="EMBL/GenBank/DDBJ databases">
        <title>The WGS of Solirubrobacter sp. CPCC 204708.</title>
        <authorList>
            <person name="Jiang Z."/>
        </authorList>
    </citation>
    <scope>NUCLEOTIDE SEQUENCE</scope>
    <source>
        <strain evidence="10">CPCC 204708</strain>
    </source>
</reference>
<dbReference type="InterPro" id="IPR006426">
    <property type="entry name" value="Asn_synth_AEB"/>
</dbReference>
<dbReference type="PROSITE" id="PS51278">
    <property type="entry name" value="GATASE_TYPE_2"/>
    <property type="match status" value="1"/>
</dbReference>
<sequence length="630" mass="67767">MCGIAGLLALPDGAPPSRHELAAMSAALAHRGPDGSGFHLDATAALAIRRLALVDPVGGQQPIANEDGTVRVVANGELYDHRAVRRSLERRGHTFRTGSDVEVLVHLYEERGPAFVEQLRGMFAVALWDSRRRTLVLARDPYGIKPLVYALLPGRLAFASELKALLALPGFPRDIDPEAVEAYLAHNAVPAPGTIFRAARKLEPGHRLIVTPAGIRLERYARPRPAAEHRTEPLATLAAEARERLAASVRAHLQADAPVGVLLSGGIDSGLVTAVAGAPVKTFSVGFDIAAFDELTHARAVAERYGTDHHELRLAADDAAELEGVAATYDEPSGDATALPYWLLARFAAREVKAVLTGEGADELFGGYQTYVADRLGAPAARAAQALAPAVARFPSSSGRLSLDFQLRRLALGAGLGPLERHHAFKQTFSAALRRELLGWSGHPLAPLRARYAETHGLDPIARLQDVDAGTFLADDLLPQADRAGMAHGLEVRVPFLDPVVAELAYALPVDARVRGLETKRVLRAAAAQLLPEAVVRGPKRGFCTPVAAWLRGPLEPLARDLLAPDRVARQGWLNPSTVTRLLERHLARREDLGRSLWALIAFGLWHDAWAAAPPVHLHPVEPLILQEAA</sequence>
<name>A0ABT4RGY0_9ACTN</name>
<dbReference type="Gene3D" id="3.40.50.620">
    <property type="entry name" value="HUPs"/>
    <property type="match status" value="1"/>
</dbReference>
<dbReference type="InterPro" id="IPR014729">
    <property type="entry name" value="Rossmann-like_a/b/a_fold"/>
</dbReference>
<organism evidence="10 11">
    <name type="scientific">Solirubrobacter deserti</name>
    <dbReference type="NCBI Taxonomy" id="2282478"/>
    <lineage>
        <taxon>Bacteria</taxon>
        <taxon>Bacillati</taxon>
        <taxon>Actinomycetota</taxon>
        <taxon>Thermoleophilia</taxon>
        <taxon>Solirubrobacterales</taxon>
        <taxon>Solirubrobacteraceae</taxon>
        <taxon>Solirubrobacter</taxon>
    </lineage>
</organism>
<evidence type="ECO:0000313" key="10">
    <source>
        <dbReference type="EMBL" id="MDA0137798.1"/>
    </source>
</evidence>
<dbReference type="CDD" id="cd01991">
    <property type="entry name" value="Asn_synthase_B_C"/>
    <property type="match status" value="1"/>
</dbReference>